<dbReference type="InterPro" id="IPR036291">
    <property type="entry name" value="NAD(P)-bd_dom_sf"/>
</dbReference>
<dbReference type="Pfam" id="PF13460">
    <property type="entry name" value="NAD_binding_10"/>
    <property type="match status" value="1"/>
</dbReference>
<dbReference type="PANTHER" id="PTHR43355">
    <property type="entry name" value="FLAVIN REDUCTASE (NADPH)"/>
    <property type="match status" value="1"/>
</dbReference>
<dbReference type="STRING" id="208445.SAMN04489727_7887"/>
<dbReference type="SUPFAM" id="SSF51735">
    <property type="entry name" value="NAD(P)-binding Rossmann-fold domains"/>
    <property type="match status" value="1"/>
</dbReference>
<dbReference type="GO" id="GO:0042602">
    <property type="term" value="F:riboflavin reductase (NADPH) activity"/>
    <property type="evidence" value="ECO:0007669"/>
    <property type="project" value="TreeGrafter"/>
</dbReference>
<evidence type="ECO:0000259" key="1">
    <source>
        <dbReference type="Pfam" id="PF13460"/>
    </source>
</evidence>
<dbReference type="CDD" id="cd05244">
    <property type="entry name" value="BVR-B_like_SDR_a"/>
    <property type="match status" value="1"/>
</dbReference>
<dbReference type="EMBL" id="FNSO01000004">
    <property type="protein sequence ID" value="SED44259.1"/>
    <property type="molecule type" value="Genomic_DNA"/>
</dbReference>
<dbReference type="InterPro" id="IPR051606">
    <property type="entry name" value="Polyketide_Oxido-like"/>
</dbReference>
<proteinExistence type="predicted"/>
<feature type="domain" description="NAD(P)-binding" evidence="1">
    <location>
        <begin position="8"/>
        <end position="200"/>
    </location>
</feature>
<reference evidence="3" key="1">
    <citation type="submission" date="2016-10" db="EMBL/GenBank/DDBJ databases">
        <authorList>
            <person name="Varghese N."/>
            <person name="Submissions S."/>
        </authorList>
    </citation>
    <scope>NUCLEOTIDE SEQUENCE [LARGE SCALE GENOMIC DNA]</scope>
    <source>
        <strain evidence="3">DSM 44544</strain>
    </source>
</reference>
<dbReference type="Proteomes" id="UP000199622">
    <property type="component" value="Unassembled WGS sequence"/>
</dbReference>
<dbReference type="GO" id="GO:0004074">
    <property type="term" value="F:biliverdin reductase [NAD(P)H] activity"/>
    <property type="evidence" value="ECO:0007669"/>
    <property type="project" value="TreeGrafter"/>
</dbReference>
<dbReference type="Gene3D" id="3.40.50.720">
    <property type="entry name" value="NAD(P)-binding Rossmann-like Domain"/>
    <property type="match status" value="1"/>
</dbReference>
<dbReference type="PANTHER" id="PTHR43355:SF2">
    <property type="entry name" value="FLAVIN REDUCTASE (NADPH)"/>
    <property type="match status" value="1"/>
</dbReference>
<keyword evidence="3" id="KW-1185">Reference proteome</keyword>
<organism evidence="2 3">
    <name type="scientific">Amycolatopsis tolypomycina</name>
    <dbReference type="NCBI Taxonomy" id="208445"/>
    <lineage>
        <taxon>Bacteria</taxon>
        <taxon>Bacillati</taxon>
        <taxon>Actinomycetota</taxon>
        <taxon>Actinomycetes</taxon>
        <taxon>Pseudonocardiales</taxon>
        <taxon>Pseudonocardiaceae</taxon>
        <taxon>Amycolatopsis</taxon>
    </lineage>
</organism>
<accession>A0A1H5APE3</accession>
<sequence>MSKLVVFGANGATGHAIVEQALRDGHHVRAAVRDPATFRPVRAELPPELEVVRGNVLDHEEVRAALSGQDAVISAIGPSGSRSGGLYSGSARHFVTAMTEEGADRIVVLSSSGVRHDDPHHPRWYRAVARTLMRELYGDMRAMEHVLESSLLNWTAVRPSRIVDAPATGNYRVGDAENPEGGTAITRDDLARFVVRAATEDRWSRRRPTLAR</sequence>
<evidence type="ECO:0000313" key="3">
    <source>
        <dbReference type="Proteomes" id="UP000199622"/>
    </source>
</evidence>
<dbReference type="RefSeq" id="WP_091316972.1">
    <property type="nucleotide sequence ID" value="NZ_FNSO01000004.1"/>
</dbReference>
<dbReference type="AlphaFoldDB" id="A0A1H5APE3"/>
<evidence type="ECO:0000313" key="2">
    <source>
        <dbReference type="EMBL" id="SED44259.1"/>
    </source>
</evidence>
<dbReference type="OrthoDB" id="3763081at2"/>
<gene>
    <name evidence="2" type="ORF">SAMN04489727_7887</name>
</gene>
<name>A0A1H5APE3_9PSEU</name>
<protein>
    <submittedName>
        <fullName evidence="2">Putative NADH-flavin reductase</fullName>
    </submittedName>
</protein>
<dbReference type="InterPro" id="IPR016040">
    <property type="entry name" value="NAD(P)-bd_dom"/>
</dbReference>